<evidence type="ECO:0000313" key="1">
    <source>
        <dbReference type="EMBL" id="ARB06014.1"/>
    </source>
</evidence>
<name>A0A1V0DXY8_9CAUD</name>
<dbReference type="EMBL" id="KY593455">
    <property type="protein sequence ID" value="ARB06014.1"/>
    <property type="molecule type" value="Genomic_DNA"/>
</dbReference>
<sequence>MKDLLEEYVKCSNMYVEIYRSETDNNLLLERLDAAGKALRKAASEKGLNEVATRFHIVKFISSNVNRKSTNKSVADYMEECNKTDLQNFKEFLGI</sequence>
<evidence type="ECO:0000313" key="2">
    <source>
        <dbReference type="Proteomes" id="UP000222840"/>
    </source>
</evidence>
<protein>
    <submittedName>
        <fullName evidence="1">Uncharacterized protein</fullName>
    </submittedName>
</protein>
<keyword evidence="2" id="KW-1185">Reference proteome</keyword>
<proteinExistence type="predicted"/>
<organism evidence="1 2">
    <name type="scientific">Yersinia phage fHe-Yen9-01</name>
    <dbReference type="NCBI Taxonomy" id="1965363"/>
    <lineage>
        <taxon>Viruses</taxon>
        <taxon>Duplodnaviria</taxon>
        <taxon>Heunggongvirae</taxon>
        <taxon>Uroviricota</taxon>
        <taxon>Caudoviricetes</taxon>
        <taxon>Pantevenvirales</taxon>
        <taxon>Straboviridae</taxon>
        <taxon>Tevenvirinae</taxon>
        <taxon>Tegunavirus</taxon>
        <taxon>Tegunavirus fheyen901</taxon>
    </lineage>
</organism>
<accession>A0A1V0DXY8</accession>
<dbReference type="Proteomes" id="UP000222840">
    <property type="component" value="Segment"/>
</dbReference>
<gene>
    <name evidence="1" type="ORF">fHeYen901_241</name>
</gene>
<reference evidence="1 2" key="1">
    <citation type="submission" date="2017-02" db="EMBL/GenBank/DDBJ databases">
        <title>Characterization and complete genome sequence of Yersinia bacteriophage, fHe-Yen9-01.</title>
        <authorList>
            <person name="Jun J.W."/>
            <person name="Wicklund A."/>
            <person name="Skurnik M."/>
        </authorList>
    </citation>
    <scope>NUCLEOTIDE SEQUENCE [LARGE SCALE GENOMIC DNA]</scope>
</reference>